<evidence type="ECO:0000313" key="1">
    <source>
        <dbReference type="EMBL" id="SDX26212.1"/>
    </source>
</evidence>
<evidence type="ECO:0000313" key="2">
    <source>
        <dbReference type="Proteomes" id="UP000199118"/>
    </source>
</evidence>
<dbReference type="RefSeq" id="WP_176954732.1">
    <property type="nucleotide sequence ID" value="NZ_FNMZ01000004.1"/>
</dbReference>
<keyword evidence="1" id="KW-0540">Nuclease</keyword>
<gene>
    <name evidence="1" type="ORF">SAMN05444336_104106</name>
</gene>
<dbReference type="STRING" id="356660.SAMN05444336_104106"/>
<dbReference type="Gene3D" id="1.10.150.20">
    <property type="entry name" value="5' to 3' exonuclease, C-terminal subdomain"/>
    <property type="match status" value="1"/>
</dbReference>
<dbReference type="EMBL" id="FNMZ01000004">
    <property type="protein sequence ID" value="SDX26212.1"/>
    <property type="molecule type" value="Genomic_DNA"/>
</dbReference>
<accession>A0A1H3A906</accession>
<name>A0A1H3A906_9RHOB</name>
<protein>
    <submittedName>
        <fullName evidence="1">Predicted 5' DNA nuclease, flap endonuclease-1-like, helix-3-turn-helix (H3TH) domain</fullName>
    </submittedName>
</protein>
<organism evidence="1 2">
    <name type="scientific">Albimonas donghaensis</name>
    <dbReference type="NCBI Taxonomy" id="356660"/>
    <lineage>
        <taxon>Bacteria</taxon>
        <taxon>Pseudomonadati</taxon>
        <taxon>Pseudomonadota</taxon>
        <taxon>Alphaproteobacteria</taxon>
        <taxon>Rhodobacterales</taxon>
        <taxon>Paracoccaceae</taxon>
        <taxon>Albimonas</taxon>
    </lineage>
</organism>
<reference evidence="1 2" key="1">
    <citation type="submission" date="2016-10" db="EMBL/GenBank/DDBJ databases">
        <authorList>
            <person name="de Groot N.N."/>
        </authorList>
    </citation>
    <scope>NUCLEOTIDE SEQUENCE [LARGE SCALE GENOMIC DNA]</scope>
    <source>
        <strain evidence="1 2">DSM 17890</strain>
    </source>
</reference>
<proteinExistence type="predicted"/>
<sequence>MNADYALGFSLMKREDESLRDYAMSFSPLAPFFGVPYRFAAFLKLTPDAAMPFPVAPPAAETPAPALAAPAKAKKAASRATAKARDVVEAEIDAGAAVAEAMAATAAPAIPDDMAEAAPGGTEALEPVETIEAATEAAETAAESTAETAVETTSEAVAETATAAPALLYDAAPDVTDDLKLIKGIGPKLEAELNGMGIYTFAQVASMNEANLAWIDDNLTTFKGRSVRDDWIGQANKLLAS</sequence>
<keyword evidence="2" id="KW-1185">Reference proteome</keyword>
<keyword evidence="1" id="KW-0255">Endonuclease</keyword>
<dbReference type="Proteomes" id="UP000199118">
    <property type="component" value="Unassembled WGS sequence"/>
</dbReference>
<dbReference type="GO" id="GO:0004519">
    <property type="term" value="F:endonuclease activity"/>
    <property type="evidence" value="ECO:0007669"/>
    <property type="project" value="UniProtKB-KW"/>
</dbReference>
<keyword evidence="1" id="KW-0378">Hydrolase</keyword>
<dbReference type="AlphaFoldDB" id="A0A1H3A906"/>